<keyword evidence="2" id="KW-1185">Reference proteome</keyword>
<reference evidence="2" key="1">
    <citation type="journal article" date="2018" name="Nat. Microbiol.">
        <title>Leveraging single-cell genomics to expand the fungal tree of life.</title>
        <authorList>
            <person name="Ahrendt S.R."/>
            <person name="Quandt C.A."/>
            <person name="Ciobanu D."/>
            <person name="Clum A."/>
            <person name="Salamov A."/>
            <person name="Andreopoulos B."/>
            <person name="Cheng J.F."/>
            <person name="Woyke T."/>
            <person name="Pelin A."/>
            <person name="Henrissat B."/>
            <person name="Reynolds N.K."/>
            <person name="Benny G.L."/>
            <person name="Smith M.E."/>
            <person name="James T.Y."/>
            <person name="Grigoriev I.V."/>
        </authorList>
    </citation>
    <scope>NUCLEOTIDE SEQUENCE [LARGE SCALE GENOMIC DNA]</scope>
</reference>
<evidence type="ECO:0000313" key="2">
    <source>
        <dbReference type="Proteomes" id="UP000269721"/>
    </source>
</evidence>
<protein>
    <submittedName>
        <fullName evidence="1">Uncharacterized protein</fullName>
    </submittedName>
</protein>
<name>A0A4P9W7A8_9FUNG</name>
<dbReference type="EMBL" id="KZ998024">
    <property type="protein sequence ID" value="RKO86650.1"/>
    <property type="molecule type" value="Genomic_DNA"/>
</dbReference>
<evidence type="ECO:0000313" key="1">
    <source>
        <dbReference type="EMBL" id="RKO86650.1"/>
    </source>
</evidence>
<feature type="non-terminal residue" evidence="1">
    <location>
        <position position="413"/>
    </location>
</feature>
<gene>
    <name evidence="1" type="ORF">BDK51DRAFT_26471</name>
</gene>
<sequence length="413" mass="44620">MLPLSCQGRIHNLKAGLDLVAICCVIDLVPITVEHFKVAVGGFLQEGQQREHIHSVGLCAEMVTLLAVGRGACHTVYFFLIDFAQKPGTSLRKLQHFAGMPSAHYLALMNFERKPQQRVDKLIQLFQYGPLLLHLDAISLHYGCLLRHNHCGLPALILKMGRQLLIGGGQTRKVMGTTKGLGGTTTVGACPANAAVTVSVLWLAPQPPAATDKSQNGLGHQQATSLKGGVLVCSLLHGANGCPQVDAAMWHRAQARVSVLVAHLVLSSGGWQWQLEGKEQTFMADPIEACPLGGVVCCWKAQRNQSDDLTHLESFGHIEGARERDGHEYHAPQAMMREFEIGQNPLDLAPAPPPQMPETPSLQNMLHPGNGNSGDGFENGPNDDIYPDYAVGGAHIQVVFKVYAGKFVEGNKV</sequence>
<organism evidence="1 2">
    <name type="scientific">Blyttiomyces helicus</name>
    <dbReference type="NCBI Taxonomy" id="388810"/>
    <lineage>
        <taxon>Eukaryota</taxon>
        <taxon>Fungi</taxon>
        <taxon>Fungi incertae sedis</taxon>
        <taxon>Chytridiomycota</taxon>
        <taxon>Chytridiomycota incertae sedis</taxon>
        <taxon>Chytridiomycetes</taxon>
        <taxon>Chytridiomycetes incertae sedis</taxon>
        <taxon>Blyttiomyces</taxon>
    </lineage>
</organism>
<dbReference type="AlphaFoldDB" id="A0A4P9W7A8"/>
<proteinExistence type="predicted"/>
<dbReference type="Proteomes" id="UP000269721">
    <property type="component" value="Unassembled WGS sequence"/>
</dbReference>
<accession>A0A4P9W7A8</accession>